<evidence type="ECO:0000313" key="6">
    <source>
        <dbReference type="EMBL" id="KAF0930860.1"/>
    </source>
</evidence>
<evidence type="ECO:0000259" key="5">
    <source>
        <dbReference type="Pfam" id="PF00883"/>
    </source>
</evidence>
<evidence type="ECO:0000256" key="1">
    <source>
        <dbReference type="ARBA" id="ARBA00009528"/>
    </source>
</evidence>
<dbReference type="GO" id="GO:0006508">
    <property type="term" value="P:proteolysis"/>
    <property type="evidence" value="ECO:0007669"/>
    <property type="project" value="UniProtKB-KW"/>
</dbReference>
<evidence type="ECO:0000256" key="2">
    <source>
        <dbReference type="ARBA" id="ARBA00022438"/>
    </source>
</evidence>
<dbReference type="AlphaFoldDB" id="A0A6G1F1U2"/>
<evidence type="ECO:0000256" key="4">
    <source>
        <dbReference type="ARBA" id="ARBA00022801"/>
    </source>
</evidence>
<keyword evidence="4" id="KW-0378">Hydrolase</keyword>
<accession>A0A6G1F1U2</accession>
<comment type="caution">
    <text evidence="6">The sequence shown here is derived from an EMBL/GenBank/DDBJ whole genome shotgun (WGS) entry which is preliminary data.</text>
</comment>
<dbReference type="SUPFAM" id="SSF53187">
    <property type="entry name" value="Zn-dependent exopeptidases"/>
    <property type="match status" value="1"/>
</dbReference>
<dbReference type="GO" id="GO:0070006">
    <property type="term" value="F:metalloaminopeptidase activity"/>
    <property type="evidence" value="ECO:0007669"/>
    <property type="project" value="InterPro"/>
</dbReference>
<dbReference type="EMBL" id="SPHZ02000002">
    <property type="protein sequence ID" value="KAF0930859.1"/>
    <property type="molecule type" value="Genomic_DNA"/>
</dbReference>
<organism evidence="6 7">
    <name type="scientific">Oryza meyeriana var. granulata</name>
    <dbReference type="NCBI Taxonomy" id="110450"/>
    <lineage>
        <taxon>Eukaryota</taxon>
        <taxon>Viridiplantae</taxon>
        <taxon>Streptophyta</taxon>
        <taxon>Embryophyta</taxon>
        <taxon>Tracheophyta</taxon>
        <taxon>Spermatophyta</taxon>
        <taxon>Magnoliopsida</taxon>
        <taxon>Liliopsida</taxon>
        <taxon>Poales</taxon>
        <taxon>Poaceae</taxon>
        <taxon>BOP clade</taxon>
        <taxon>Oryzoideae</taxon>
        <taxon>Oryzeae</taxon>
        <taxon>Oryzinae</taxon>
        <taxon>Oryza</taxon>
        <taxon>Oryza meyeriana</taxon>
    </lineage>
</organism>
<protein>
    <recommendedName>
        <fullName evidence="5">Cytosol aminopeptidase domain-containing protein</fullName>
    </recommendedName>
</protein>
<sequence>MATFLQCVFSQLCAMGGYNIMVGAVYAIGLTKKDMGGSIAVFGAAKALDQIKPPVVEVHFISAAFDNLVSGIGMSPGDIVTDSNGKTIEVCFSKKLKTQEYLSIHEA</sequence>
<keyword evidence="2" id="KW-0031">Aminopeptidase</keyword>
<dbReference type="GO" id="GO:0030145">
    <property type="term" value="F:manganese ion binding"/>
    <property type="evidence" value="ECO:0007669"/>
    <property type="project" value="InterPro"/>
</dbReference>
<dbReference type="EMBL" id="SPHZ02000002">
    <property type="protein sequence ID" value="KAF0930860.1"/>
    <property type="molecule type" value="Genomic_DNA"/>
</dbReference>
<dbReference type="PANTHER" id="PTHR11963:SF23">
    <property type="entry name" value="CYTOSOL AMINOPEPTIDASE"/>
    <property type="match status" value="1"/>
</dbReference>
<comment type="similarity">
    <text evidence="1">Belongs to the peptidase M17 family.</text>
</comment>
<name>A0A6G1F1U2_9ORYZ</name>
<dbReference type="Gene3D" id="3.40.630.10">
    <property type="entry name" value="Zn peptidases"/>
    <property type="match status" value="1"/>
</dbReference>
<dbReference type="Proteomes" id="UP000479710">
    <property type="component" value="Unassembled WGS sequence"/>
</dbReference>
<proteinExistence type="inferred from homology"/>
<dbReference type="GO" id="GO:0005737">
    <property type="term" value="C:cytoplasm"/>
    <property type="evidence" value="ECO:0007669"/>
    <property type="project" value="InterPro"/>
</dbReference>
<dbReference type="OrthoDB" id="1740813at2759"/>
<reference evidence="6 7" key="1">
    <citation type="submission" date="2019-11" db="EMBL/GenBank/DDBJ databases">
        <title>Whole genome sequence of Oryza granulata.</title>
        <authorList>
            <person name="Li W."/>
        </authorList>
    </citation>
    <scope>NUCLEOTIDE SEQUENCE [LARGE SCALE GENOMIC DNA]</scope>
    <source>
        <strain evidence="7">cv. Menghai</strain>
        <tissue evidence="6">Leaf</tissue>
    </source>
</reference>
<dbReference type="PRINTS" id="PR00481">
    <property type="entry name" value="LAMNOPPTDASE"/>
</dbReference>
<dbReference type="PANTHER" id="PTHR11963">
    <property type="entry name" value="LEUCINE AMINOPEPTIDASE-RELATED"/>
    <property type="match status" value="1"/>
</dbReference>
<dbReference type="InterPro" id="IPR000819">
    <property type="entry name" value="Peptidase_M17_C"/>
</dbReference>
<evidence type="ECO:0000256" key="3">
    <source>
        <dbReference type="ARBA" id="ARBA00022670"/>
    </source>
</evidence>
<keyword evidence="3" id="KW-0645">Protease</keyword>
<dbReference type="InterPro" id="IPR011356">
    <property type="entry name" value="Leucine_aapep/pepB"/>
</dbReference>
<dbReference type="Pfam" id="PF00883">
    <property type="entry name" value="Peptidase_M17"/>
    <property type="match status" value="1"/>
</dbReference>
<gene>
    <name evidence="6" type="ORF">E2562_035959</name>
</gene>
<keyword evidence="7" id="KW-1185">Reference proteome</keyword>
<feature type="domain" description="Cytosol aminopeptidase" evidence="5">
    <location>
        <begin position="16"/>
        <end position="90"/>
    </location>
</feature>
<evidence type="ECO:0000313" key="7">
    <source>
        <dbReference type="Proteomes" id="UP000479710"/>
    </source>
</evidence>